<sequence length="259" mass="28795">MSVLPPFFVALLINSPSDNARSALFSLPNDARVTDKTTHIFMPVPNFPASHDGSSSSSGPYYWSLLIISVHDKIALHYDLRRENANDHYPPPPAWGEESAARIAARKMAKTLSDDSSSPMSLAFVKVNSEIVGDVGPDCGLGVCLLMKRQLELLVRNQKRRKREMGLTDVVFDEWRMLLQVLGSVDEGALWGLEDGVEDSSSVQQHLYDALVAIGRPDVVELPRRVYLLATEAVLDRRDALKGLSRAYDRLRLRCHGLV</sequence>
<dbReference type="EMBL" id="JAUEDM010000007">
    <property type="protein sequence ID" value="KAK3314180.1"/>
    <property type="molecule type" value="Genomic_DNA"/>
</dbReference>
<accession>A0AAE0M0A4</accession>
<dbReference type="Gene3D" id="3.40.395.10">
    <property type="entry name" value="Adenoviral Proteinase, Chain A"/>
    <property type="match status" value="1"/>
</dbReference>
<comment type="caution">
    <text evidence="1">The sequence shown here is derived from an EMBL/GenBank/DDBJ whole genome shotgun (WGS) entry which is preliminary data.</text>
</comment>
<name>A0AAE0M0A4_9PEZI</name>
<evidence type="ECO:0000313" key="2">
    <source>
        <dbReference type="Proteomes" id="UP001283341"/>
    </source>
</evidence>
<reference evidence="1" key="1">
    <citation type="journal article" date="2023" name="Mol. Phylogenet. Evol.">
        <title>Genome-scale phylogeny and comparative genomics of the fungal order Sordariales.</title>
        <authorList>
            <person name="Hensen N."/>
            <person name="Bonometti L."/>
            <person name="Westerberg I."/>
            <person name="Brannstrom I.O."/>
            <person name="Guillou S."/>
            <person name="Cros-Aarteil S."/>
            <person name="Calhoun S."/>
            <person name="Haridas S."/>
            <person name="Kuo A."/>
            <person name="Mondo S."/>
            <person name="Pangilinan J."/>
            <person name="Riley R."/>
            <person name="LaButti K."/>
            <person name="Andreopoulos B."/>
            <person name="Lipzen A."/>
            <person name="Chen C."/>
            <person name="Yan M."/>
            <person name="Daum C."/>
            <person name="Ng V."/>
            <person name="Clum A."/>
            <person name="Steindorff A."/>
            <person name="Ohm R.A."/>
            <person name="Martin F."/>
            <person name="Silar P."/>
            <person name="Natvig D.O."/>
            <person name="Lalanne C."/>
            <person name="Gautier V."/>
            <person name="Ament-Velasquez S.L."/>
            <person name="Kruys A."/>
            <person name="Hutchinson M.I."/>
            <person name="Powell A.J."/>
            <person name="Barry K."/>
            <person name="Miller A.N."/>
            <person name="Grigoriev I.V."/>
            <person name="Debuchy R."/>
            <person name="Gladieux P."/>
            <person name="Hiltunen Thoren M."/>
            <person name="Johannesson H."/>
        </authorList>
    </citation>
    <scope>NUCLEOTIDE SEQUENCE</scope>
    <source>
        <strain evidence="1">CBS 118394</strain>
    </source>
</reference>
<evidence type="ECO:0000313" key="1">
    <source>
        <dbReference type="EMBL" id="KAK3314180.1"/>
    </source>
</evidence>
<dbReference type="Proteomes" id="UP001283341">
    <property type="component" value="Unassembled WGS sequence"/>
</dbReference>
<organism evidence="1 2">
    <name type="scientific">Apodospora peruviana</name>
    <dbReference type="NCBI Taxonomy" id="516989"/>
    <lineage>
        <taxon>Eukaryota</taxon>
        <taxon>Fungi</taxon>
        <taxon>Dikarya</taxon>
        <taxon>Ascomycota</taxon>
        <taxon>Pezizomycotina</taxon>
        <taxon>Sordariomycetes</taxon>
        <taxon>Sordariomycetidae</taxon>
        <taxon>Sordariales</taxon>
        <taxon>Lasiosphaeriaceae</taxon>
        <taxon>Apodospora</taxon>
    </lineage>
</organism>
<reference evidence="1" key="2">
    <citation type="submission" date="2023-06" db="EMBL/GenBank/DDBJ databases">
        <authorList>
            <consortium name="Lawrence Berkeley National Laboratory"/>
            <person name="Haridas S."/>
            <person name="Hensen N."/>
            <person name="Bonometti L."/>
            <person name="Westerberg I."/>
            <person name="Brannstrom I.O."/>
            <person name="Guillou S."/>
            <person name="Cros-Aarteil S."/>
            <person name="Calhoun S."/>
            <person name="Kuo A."/>
            <person name="Mondo S."/>
            <person name="Pangilinan J."/>
            <person name="Riley R."/>
            <person name="Labutti K."/>
            <person name="Andreopoulos B."/>
            <person name="Lipzen A."/>
            <person name="Chen C."/>
            <person name="Yanf M."/>
            <person name="Daum C."/>
            <person name="Ng V."/>
            <person name="Clum A."/>
            <person name="Steindorff A."/>
            <person name="Ohm R."/>
            <person name="Martin F."/>
            <person name="Silar P."/>
            <person name="Natvig D."/>
            <person name="Lalanne C."/>
            <person name="Gautier V."/>
            <person name="Ament-Velasquez S.L."/>
            <person name="Kruys A."/>
            <person name="Hutchinson M.I."/>
            <person name="Powell A.J."/>
            <person name="Barry K."/>
            <person name="Miller A.N."/>
            <person name="Grigoriev I.V."/>
            <person name="Debuchy R."/>
            <person name="Gladieux P."/>
            <person name="Thoren M.H."/>
            <person name="Johannesson H."/>
        </authorList>
    </citation>
    <scope>NUCLEOTIDE SEQUENCE</scope>
    <source>
        <strain evidence="1">CBS 118394</strain>
    </source>
</reference>
<proteinExistence type="predicted"/>
<protein>
    <submittedName>
        <fullName evidence="1">Uncharacterized protein</fullName>
    </submittedName>
</protein>
<gene>
    <name evidence="1" type="ORF">B0H66DRAFT_567933</name>
</gene>
<dbReference type="AlphaFoldDB" id="A0AAE0M0A4"/>
<keyword evidence="2" id="KW-1185">Reference proteome</keyword>